<dbReference type="SUPFAM" id="SSF47616">
    <property type="entry name" value="GST C-terminal domain-like"/>
    <property type="match status" value="1"/>
</dbReference>
<dbReference type="AlphaFoldDB" id="A0A4S8KT86"/>
<evidence type="ECO:0000259" key="1">
    <source>
        <dbReference type="PROSITE" id="PS50404"/>
    </source>
</evidence>
<dbReference type="Gene3D" id="1.20.1050.10">
    <property type="match status" value="1"/>
</dbReference>
<name>A0A4S8KT86_DENBC</name>
<sequence>MSQQKQTHPDSNIYPHATGLAKATVEAHREPAPLKLYAGWFCPFVQRVWVILEEKRIPYQYIEVNPYHKPESLMKLNPRGLVPTLEYDNKPLYESTVVQEFLEDAYPDHTPHLFPKDPYEKARMKIWIDYVTSRIIPSWFRFLQYQPATAGDHADEGLKKLRDEFLGHLREWTKEMDKEGPFFAGKEPSLADFTIAPWVVRSWVFDHFKGGSGIPKEGEAGDDEIWKRWRKYVDALENRKSVKETTSDTEHFLPLYQRYAANTAQSEIAKSIRSGRGVV</sequence>
<evidence type="ECO:0000313" key="4">
    <source>
        <dbReference type="Proteomes" id="UP000297245"/>
    </source>
</evidence>
<dbReference type="InterPro" id="IPR050983">
    <property type="entry name" value="GST_Omega/HSP26"/>
</dbReference>
<accession>A0A4S8KT86</accession>
<dbReference type="InterPro" id="IPR036249">
    <property type="entry name" value="Thioredoxin-like_sf"/>
</dbReference>
<feature type="domain" description="GST C-terminal" evidence="2">
    <location>
        <begin position="117"/>
        <end position="255"/>
    </location>
</feature>
<proteinExistence type="predicted"/>
<protein>
    <submittedName>
        <fullName evidence="3">Glutathione S-transferase</fullName>
    </submittedName>
</protein>
<dbReference type="InterPro" id="IPR036282">
    <property type="entry name" value="Glutathione-S-Trfase_C_sf"/>
</dbReference>
<dbReference type="Pfam" id="PF13409">
    <property type="entry name" value="GST_N_2"/>
    <property type="match status" value="1"/>
</dbReference>
<feature type="domain" description="GST N-terminal" evidence="1">
    <location>
        <begin position="32"/>
        <end position="110"/>
    </location>
</feature>
<dbReference type="SFLD" id="SFLDG00358">
    <property type="entry name" value="Main_(cytGST)"/>
    <property type="match status" value="1"/>
</dbReference>
<dbReference type="PROSITE" id="PS50404">
    <property type="entry name" value="GST_NTER"/>
    <property type="match status" value="1"/>
</dbReference>
<dbReference type="Pfam" id="PF13410">
    <property type="entry name" value="GST_C_2"/>
    <property type="match status" value="1"/>
</dbReference>
<reference evidence="3 4" key="1">
    <citation type="journal article" date="2019" name="Nat. Ecol. Evol.">
        <title>Megaphylogeny resolves global patterns of mushroom evolution.</title>
        <authorList>
            <person name="Varga T."/>
            <person name="Krizsan K."/>
            <person name="Foldi C."/>
            <person name="Dima B."/>
            <person name="Sanchez-Garcia M."/>
            <person name="Sanchez-Ramirez S."/>
            <person name="Szollosi G.J."/>
            <person name="Szarkandi J.G."/>
            <person name="Papp V."/>
            <person name="Albert L."/>
            <person name="Andreopoulos W."/>
            <person name="Angelini C."/>
            <person name="Antonin V."/>
            <person name="Barry K.W."/>
            <person name="Bougher N.L."/>
            <person name="Buchanan P."/>
            <person name="Buyck B."/>
            <person name="Bense V."/>
            <person name="Catcheside P."/>
            <person name="Chovatia M."/>
            <person name="Cooper J."/>
            <person name="Damon W."/>
            <person name="Desjardin D."/>
            <person name="Finy P."/>
            <person name="Geml J."/>
            <person name="Haridas S."/>
            <person name="Hughes K."/>
            <person name="Justo A."/>
            <person name="Karasinski D."/>
            <person name="Kautmanova I."/>
            <person name="Kiss B."/>
            <person name="Kocsube S."/>
            <person name="Kotiranta H."/>
            <person name="LaButti K.M."/>
            <person name="Lechner B.E."/>
            <person name="Liimatainen K."/>
            <person name="Lipzen A."/>
            <person name="Lukacs Z."/>
            <person name="Mihaltcheva S."/>
            <person name="Morgado L.N."/>
            <person name="Niskanen T."/>
            <person name="Noordeloos M.E."/>
            <person name="Ohm R.A."/>
            <person name="Ortiz-Santana B."/>
            <person name="Ovrebo C."/>
            <person name="Racz N."/>
            <person name="Riley R."/>
            <person name="Savchenko A."/>
            <person name="Shiryaev A."/>
            <person name="Soop K."/>
            <person name="Spirin V."/>
            <person name="Szebenyi C."/>
            <person name="Tomsovsky M."/>
            <person name="Tulloss R.E."/>
            <person name="Uehling J."/>
            <person name="Grigoriev I.V."/>
            <person name="Vagvolgyi C."/>
            <person name="Papp T."/>
            <person name="Martin F.M."/>
            <person name="Miettinen O."/>
            <person name="Hibbett D.S."/>
            <person name="Nagy L.G."/>
        </authorList>
    </citation>
    <scope>NUCLEOTIDE SEQUENCE [LARGE SCALE GENOMIC DNA]</scope>
    <source>
        <strain evidence="3 4">CBS 962.96</strain>
    </source>
</reference>
<keyword evidence="4" id="KW-1185">Reference proteome</keyword>
<dbReference type="SUPFAM" id="SSF52833">
    <property type="entry name" value="Thioredoxin-like"/>
    <property type="match status" value="1"/>
</dbReference>
<gene>
    <name evidence="3" type="ORF">K435DRAFT_699030</name>
</gene>
<dbReference type="Gene3D" id="3.40.30.10">
    <property type="entry name" value="Glutaredoxin"/>
    <property type="match status" value="1"/>
</dbReference>
<dbReference type="PROSITE" id="PS50405">
    <property type="entry name" value="GST_CTER"/>
    <property type="match status" value="1"/>
</dbReference>
<dbReference type="InterPro" id="IPR004045">
    <property type="entry name" value="Glutathione_S-Trfase_N"/>
</dbReference>
<dbReference type="GO" id="GO:0016740">
    <property type="term" value="F:transferase activity"/>
    <property type="evidence" value="ECO:0007669"/>
    <property type="project" value="UniProtKB-KW"/>
</dbReference>
<dbReference type="EMBL" id="ML180106">
    <property type="protein sequence ID" value="THU78943.1"/>
    <property type="molecule type" value="Genomic_DNA"/>
</dbReference>
<dbReference type="PANTHER" id="PTHR43968">
    <property type="match status" value="1"/>
</dbReference>
<dbReference type="OrthoDB" id="4951845at2759"/>
<dbReference type="CDD" id="cd00299">
    <property type="entry name" value="GST_C_family"/>
    <property type="match status" value="1"/>
</dbReference>
<dbReference type="PANTHER" id="PTHR43968:SF13">
    <property type="entry name" value="GLUTATHIONE TRANSFERASE OMEGA-1"/>
    <property type="match status" value="1"/>
</dbReference>
<evidence type="ECO:0000313" key="3">
    <source>
        <dbReference type="EMBL" id="THU78943.1"/>
    </source>
</evidence>
<dbReference type="CDD" id="cd00570">
    <property type="entry name" value="GST_N_family"/>
    <property type="match status" value="1"/>
</dbReference>
<organism evidence="3 4">
    <name type="scientific">Dendrothele bispora (strain CBS 962.96)</name>
    <dbReference type="NCBI Taxonomy" id="1314807"/>
    <lineage>
        <taxon>Eukaryota</taxon>
        <taxon>Fungi</taxon>
        <taxon>Dikarya</taxon>
        <taxon>Basidiomycota</taxon>
        <taxon>Agaricomycotina</taxon>
        <taxon>Agaricomycetes</taxon>
        <taxon>Agaricomycetidae</taxon>
        <taxon>Agaricales</taxon>
        <taxon>Agaricales incertae sedis</taxon>
        <taxon>Dendrothele</taxon>
    </lineage>
</organism>
<dbReference type="InterPro" id="IPR040079">
    <property type="entry name" value="Glutathione_S-Trfase"/>
</dbReference>
<dbReference type="Proteomes" id="UP000297245">
    <property type="component" value="Unassembled WGS sequence"/>
</dbReference>
<dbReference type="SFLD" id="SFLDS00019">
    <property type="entry name" value="Glutathione_Transferase_(cytos"/>
    <property type="match status" value="1"/>
</dbReference>
<evidence type="ECO:0000259" key="2">
    <source>
        <dbReference type="PROSITE" id="PS50405"/>
    </source>
</evidence>
<dbReference type="InterPro" id="IPR010987">
    <property type="entry name" value="Glutathione-S-Trfase_C-like"/>
</dbReference>
<keyword evidence="3" id="KW-0808">Transferase</keyword>
<dbReference type="GO" id="GO:0005737">
    <property type="term" value="C:cytoplasm"/>
    <property type="evidence" value="ECO:0007669"/>
    <property type="project" value="TreeGrafter"/>
</dbReference>